<dbReference type="EMBL" id="ASPP01018501">
    <property type="protein sequence ID" value="ETO16178.1"/>
    <property type="molecule type" value="Genomic_DNA"/>
</dbReference>
<protein>
    <submittedName>
        <fullName evidence="2">Uncharacterized protein</fullName>
    </submittedName>
</protein>
<reference evidence="2 3" key="1">
    <citation type="journal article" date="2013" name="Curr. Biol.">
        <title>The Genome of the Foraminiferan Reticulomyxa filosa.</title>
        <authorList>
            <person name="Glockner G."/>
            <person name="Hulsmann N."/>
            <person name="Schleicher M."/>
            <person name="Noegel A.A."/>
            <person name="Eichinger L."/>
            <person name="Gallinger C."/>
            <person name="Pawlowski J."/>
            <person name="Sierra R."/>
            <person name="Euteneuer U."/>
            <person name="Pillet L."/>
            <person name="Moustafa A."/>
            <person name="Platzer M."/>
            <person name="Groth M."/>
            <person name="Szafranski K."/>
            <person name="Schliwa M."/>
        </authorList>
    </citation>
    <scope>NUCLEOTIDE SEQUENCE [LARGE SCALE GENOMIC DNA]</scope>
</reference>
<comment type="caution">
    <text evidence="2">The sequence shown here is derived from an EMBL/GenBank/DDBJ whole genome shotgun (WGS) entry which is preliminary data.</text>
</comment>
<gene>
    <name evidence="2" type="ORF">RFI_21178</name>
</gene>
<keyword evidence="1" id="KW-0812">Transmembrane</keyword>
<name>X6MQA0_RETFI</name>
<evidence type="ECO:0000313" key="3">
    <source>
        <dbReference type="Proteomes" id="UP000023152"/>
    </source>
</evidence>
<keyword evidence="1" id="KW-1133">Transmembrane helix</keyword>
<dbReference type="AlphaFoldDB" id="X6MQA0"/>
<keyword evidence="3" id="KW-1185">Reference proteome</keyword>
<sequence length="127" mass="15302">MCDLNTPWFPLFMDLLFECGHYFPQELFQFLKSDDAEKINLERIWEVFDKIDSLFEKRTQLRLKQQLKDDGNQQFTANLSFQIVEVSFLRSDLPFFSLSLFCMYVCVHMYMHVRARAQTREKKIAIQ</sequence>
<evidence type="ECO:0000313" key="2">
    <source>
        <dbReference type="EMBL" id="ETO16178.1"/>
    </source>
</evidence>
<evidence type="ECO:0000256" key="1">
    <source>
        <dbReference type="SAM" id="Phobius"/>
    </source>
</evidence>
<organism evidence="2 3">
    <name type="scientific">Reticulomyxa filosa</name>
    <dbReference type="NCBI Taxonomy" id="46433"/>
    <lineage>
        <taxon>Eukaryota</taxon>
        <taxon>Sar</taxon>
        <taxon>Rhizaria</taxon>
        <taxon>Retaria</taxon>
        <taxon>Foraminifera</taxon>
        <taxon>Monothalamids</taxon>
        <taxon>Reticulomyxidae</taxon>
        <taxon>Reticulomyxa</taxon>
    </lineage>
</organism>
<accession>X6MQA0</accession>
<dbReference type="Proteomes" id="UP000023152">
    <property type="component" value="Unassembled WGS sequence"/>
</dbReference>
<keyword evidence="1" id="KW-0472">Membrane</keyword>
<proteinExistence type="predicted"/>
<feature type="transmembrane region" description="Helical" evidence="1">
    <location>
        <begin position="95"/>
        <end position="113"/>
    </location>
</feature>